<organism evidence="3 4">
    <name type="scientific">Caenorhabditis nigoni</name>
    <dbReference type="NCBI Taxonomy" id="1611254"/>
    <lineage>
        <taxon>Eukaryota</taxon>
        <taxon>Metazoa</taxon>
        <taxon>Ecdysozoa</taxon>
        <taxon>Nematoda</taxon>
        <taxon>Chromadorea</taxon>
        <taxon>Rhabditida</taxon>
        <taxon>Rhabditina</taxon>
        <taxon>Rhabditomorpha</taxon>
        <taxon>Rhabditoidea</taxon>
        <taxon>Rhabditidae</taxon>
        <taxon>Peloderinae</taxon>
        <taxon>Caenorhabditis</taxon>
    </lineage>
</organism>
<dbReference type="GO" id="GO:0045087">
    <property type="term" value="P:innate immune response"/>
    <property type="evidence" value="ECO:0007669"/>
    <property type="project" value="TreeGrafter"/>
</dbReference>
<dbReference type="SMART" id="SM00256">
    <property type="entry name" value="FBOX"/>
    <property type="match status" value="1"/>
</dbReference>
<protein>
    <recommendedName>
        <fullName evidence="2">F-box domain-containing protein</fullName>
    </recommendedName>
</protein>
<gene>
    <name evidence="3" type="ORF">B9Z55_026903</name>
</gene>
<sequence>MPRGKAHASFFIVCVFCPRLLPRHLCDVYCLLIGHSFTHSAFLRLVLPQPLITMAESRNESSEVIKNNDRAMKTVILYEALQKKPIFGSYRRFCALVGQDAMEFPDFEFWYYRFYHGQTDFYYDRSMNPVPKTIMDMPVSLIYKITENLDPVDKAYLRTMNKSLKDVVDSRAPVFEKINIHGSDDYLNWSLNDKRFECFKKENACIFFTPNEESKSDKSFVQKSLEYLSPLFKIPKIQVNHLSIAVLDRMTALNYLLPVPFHVKSVELYAFNMNQVFPFLSALIPGELESINLKAIQWLERDQISRIFETEQFKQSKHVQLKGRLNEEDLVRFSHLKSFKCELNSFEHVDVLRIRDIISPFEQLESCELMYYDVLNRFPIRFIAQTLGEEVPFGPLKTIKHSYPIPESNEHLEFEMDTGEYHCTIKIHKIR</sequence>
<dbReference type="EMBL" id="PDUG01000007">
    <property type="protein sequence ID" value="PIC14675.1"/>
    <property type="molecule type" value="Genomic_DNA"/>
</dbReference>
<dbReference type="AlphaFoldDB" id="A0A2G5SHT1"/>
<feature type="signal peptide" evidence="1">
    <location>
        <begin position="1"/>
        <end position="22"/>
    </location>
</feature>
<comment type="caution">
    <text evidence="3">The sequence shown here is derived from an EMBL/GenBank/DDBJ whole genome shotgun (WGS) entry which is preliminary data.</text>
</comment>
<accession>A0A2G5SHT1</accession>
<keyword evidence="4" id="KW-1185">Reference proteome</keyword>
<proteinExistence type="predicted"/>
<dbReference type="PROSITE" id="PS50181">
    <property type="entry name" value="FBOX"/>
    <property type="match status" value="1"/>
</dbReference>
<name>A0A2G5SHT1_9PELO</name>
<evidence type="ECO:0000259" key="2">
    <source>
        <dbReference type="PROSITE" id="PS50181"/>
    </source>
</evidence>
<dbReference type="InterPro" id="IPR041426">
    <property type="entry name" value="Mos1_HTH"/>
</dbReference>
<dbReference type="OrthoDB" id="5879322at2759"/>
<feature type="domain" description="F-box" evidence="2">
    <location>
        <begin position="131"/>
        <end position="178"/>
    </location>
</feature>
<dbReference type="InterPro" id="IPR002900">
    <property type="entry name" value="DUF38/FTH_CAE_spp"/>
</dbReference>
<dbReference type="CDD" id="cd22150">
    <property type="entry name" value="F-box_CeFBXA-like"/>
    <property type="match status" value="1"/>
</dbReference>
<reference evidence="4" key="1">
    <citation type="submission" date="2017-10" db="EMBL/GenBank/DDBJ databases">
        <title>Rapid genome shrinkage in a self-fertile nematode reveals novel sperm competition proteins.</title>
        <authorList>
            <person name="Yin D."/>
            <person name="Schwarz E.M."/>
            <person name="Thomas C.G."/>
            <person name="Felde R.L."/>
            <person name="Korf I.F."/>
            <person name="Cutter A.D."/>
            <person name="Schartner C.M."/>
            <person name="Ralston E.J."/>
            <person name="Meyer B.J."/>
            <person name="Haag E.S."/>
        </authorList>
    </citation>
    <scope>NUCLEOTIDE SEQUENCE [LARGE SCALE GENOMIC DNA]</scope>
    <source>
        <strain evidence="4">JU1422</strain>
    </source>
</reference>
<dbReference type="Pfam" id="PF17906">
    <property type="entry name" value="HTH_48"/>
    <property type="match status" value="1"/>
</dbReference>
<feature type="chain" id="PRO_5013619996" description="F-box domain-containing protein" evidence="1">
    <location>
        <begin position="23"/>
        <end position="431"/>
    </location>
</feature>
<dbReference type="PANTHER" id="PTHR23015">
    <property type="entry name" value="UNCHARACTERIZED C.ELEGANS PROTEIN"/>
    <property type="match status" value="1"/>
</dbReference>
<keyword evidence="1" id="KW-0732">Signal</keyword>
<dbReference type="InterPro" id="IPR001810">
    <property type="entry name" value="F-box_dom"/>
</dbReference>
<dbReference type="PANTHER" id="PTHR23015:SF4">
    <property type="entry name" value="DUF38 DOMAIN-CONTAINING PROTEIN-RELATED"/>
    <property type="match status" value="1"/>
</dbReference>
<evidence type="ECO:0000313" key="3">
    <source>
        <dbReference type="EMBL" id="PIC14675.1"/>
    </source>
</evidence>
<dbReference type="InterPro" id="IPR040161">
    <property type="entry name" value="FB224"/>
</dbReference>
<evidence type="ECO:0000256" key="1">
    <source>
        <dbReference type="SAM" id="SignalP"/>
    </source>
</evidence>
<dbReference type="Pfam" id="PF01827">
    <property type="entry name" value="FTH"/>
    <property type="match status" value="1"/>
</dbReference>
<evidence type="ECO:0000313" key="4">
    <source>
        <dbReference type="Proteomes" id="UP000230233"/>
    </source>
</evidence>
<dbReference type="Proteomes" id="UP000230233">
    <property type="component" value="Unassembled WGS sequence"/>
</dbReference>